<comment type="caution">
    <text evidence="10">The sequence shown here is derived from an EMBL/GenBank/DDBJ whole genome shotgun (WGS) entry which is preliminary data.</text>
</comment>
<dbReference type="RefSeq" id="WP_126764274.1">
    <property type="nucleotide sequence ID" value="NZ_JBHLTZ010000014.1"/>
</dbReference>
<evidence type="ECO:0000256" key="7">
    <source>
        <dbReference type="SAM" id="Phobius"/>
    </source>
</evidence>
<dbReference type="EMBL" id="PIPW01000004">
    <property type="protein sequence ID" value="RUO51474.1"/>
    <property type="molecule type" value="Genomic_DNA"/>
</dbReference>
<dbReference type="Pfam" id="PF02687">
    <property type="entry name" value="FtsX"/>
    <property type="match status" value="1"/>
</dbReference>
<feature type="transmembrane region" description="Helical" evidence="7">
    <location>
        <begin position="306"/>
        <end position="330"/>
    </location>
</feature>
<dbReference type="AlphaFoldDB" id="A0A432XS23"/>
<keyword evidence="4 7" id="KW-1133">Transmembrane helix</keyword>
<organism evidence="10 11">
    <name type="scientific">Pseudidiomarina halophila</name>
    <dbReference type="NCBI Taxonomy" id="1449799"/>
    <lineage>
        <taxon>Bacteria</taxon>
        <taxon>Pseudomonadati</taxon>
        <taxon>Pseudomonadota</taxon>
        <taxon>Gammaproteobacteria</taxon>
        <taxon>Alteromonadales</taxon>
        <taxon>Idiomarinaceae</taxon>
        <taxon>Pseudidiomarina</taxon>
    </lineage>
</organism>
<evidence type="ECO:0000256" key="1">
    <source>
        <dbReference type="ARBA" id="ARBA00004651"/>
    </source>
</evidence>
<proteinExistence type="predicted"/>
<evidence type="ECO:0000256" key="3">
    <source>
        <dbReference type="ARBA" id="ARBA00022692"/>
    </source>
</evidence>
<feature type="region of interest" description="Disordered" evidence="6">
    <location>
        <begin position="217"/>
        <end position="246"/>
    </location>
</feature>
<evidence type="ECO:0000256" key="5">
    <source>
        <dbReference type="ARBA" id="ARBA00023136"/>
    </source>
</evidence>
<sequence>MFKLALASLWNRRGSVWLTIVAIAVSTLLLLGVERIRVQTQENFANTISGTDLIVGARTGSTELLLSSVFHIGNLSNTLSWESYLYLQQLPSVEWHIPMAMGDSVQGLPVIATTDALFEHFQYGSKQPLRFARGADFSSHTTPTVAVLGAEAAAELQLNVDDPVTISHGTGDISFSTHDAHPFTVAGVLARTGTPIDRGVFIPLAGQGLVHGEYQPEDEHADEHAGDHAHDNDSAHDYAHADSQQGESAAPPVYTLSAVLLGLENRAFALRLQRMINTYDEEALSAIMPGLALQNFWRTLNLFERALMTISVLVVITGLLGMLTTLLASLRERRREMAVLRSIGAGPVTILGLLVCEAAAVTILGTALGTGALYAVLVLGADMLQNTLGIQVTASLLTLREIYLLAAIIGAAIVLSFYPAWRAYRNALADGLTVKL</sequence>
<evidence type="ECO:0000256" key="2">
    <source>
        <dbReference type="ARBA" id="ARBA00022475"/>
    </source>
</evidence>
<dbReference type="PANTHER" id="PTHR43738:SF2">
    <property type="entry name" value="ABC TRANSPORTER PERMEASE"/>
    <property type="match status" value="1"/>
</dbReference>
<reference evidence="11" key="1">
    <citation type="journal article" date="2018" name="Front. Microbiol.">
        <title>Genome-Based Analysis Reveals the Taxonomy and Diversity of the Family Idiomarinaceae.</title>
        <authorList>
            <person name="Liu Y."/>
            <person name="Lai Q."/>
            <person name="Shao Z."/>
        </authorList>
    </citation>
    <scope>NUCLEOTIDE SEQUENCE [LARGE SCALE GENOMIC DNA]</scope>
    <source>
        <strain evidence="11">BH195</strain>
    </source>
</reference>
<feature type="transmembrane region" description="Helical" evidence="7">
    <location>
        <begin position="15"/>
        <end position="33"/>
    </location>
</feature>
<evidence type="ECO:0000313" key="10">
    <source>
        <dbReference type="EMBL" id="RUO51474.1"/>
    </source>
</evidence>
<gene>
    <name evidence="10" type="ORF">CWI69_10820</name>
</gene>
<keyword evidence="5 7" id="KW-0472">Membrane</keyword>
<name>A0A432XS23_9GAMM</name>
<feature type="transmembrane region" description="Helical" evidence="7">
    <location>
        <begin position="402"/>
        <end position="421"/>
    </location>
</feature>
<keyword evidence="2" id="KW-1003">Cell membrane</keyword>
<feature type="domain" description="ABC3 transporter permease C-terminal" evidence="8">
    <location>
        <begin position="309"/>
        <end position="425"/>
    </location>
</feature>
<comment type="subcellular location">
    <subcellularLocation>
        <location evidence="1">Cell membrane</location>
        <topology evidence="1">Multi-pass membrane protein</topology>
    </subcellularLocation>
</comment>
<evidence type="ECO:0000256" key="4">
    <source>
        <dbReference type="ARBA" id="ARBA00022989"/>
    </source>
</evidence>
<feature type="domain" description="MacB-like periplasmic core" evidence="9">
    <location>
        <begin position="18"/>
        <end position="206"/>
    </location>
</feature>
<feature type="transmembrane region" description="Helical" evidence="7">
    <location>
        <begin position="350"/>
        <end position="381"/>
    </location>
</feature>
<evidence type="ECO:0000313" key="11">
    <source>
        <dbReference type="Proteomes" id="UP000287198"/>
    </source>
</evidence>
<evidence type="ECO:0000259" key="8">
    <source>
        <dbReference type="Pfam" id="PF02687"/>
    </source>
</evidence>
<dbReference type="Proteomes" id="UP000287198">
    <property type="component" value="Unassembled WGS sequence"/>
</dbReference>
<dbReference type="Pfam" id="PF12704">
    <property type="entry name" value="MacB_PCD"/>
    <property type="match status" value="1"/>
</dbReference>
<keyword evidence="3 7" id="KW-0812">Transmembrane</keyword>
<evidence type="ECO:0000256" key="6">
    <source>
        <dbReference type="SAM" id="MobiDB-lite"/>
    </source>
</evidence>
<dbReference type="InterPro" id="IPR025857">
    <property type="entry name" value="MacB_PCD"/>
</dbReference>
<dbReference type="InterPro" id="IPR003838">
    <property type="entry name" value="ABC3_permease_C"/>
</dbReference>
<dbReference type="GO" id="GO:0005886">
    <property type="term" value="C:plasma membrane"/>
    <property type="evidence" value="ECO:0007669"/>
    <property type="project" value="UniProtKB-SubCell"/>
</dbReference>
<protein>
    <submittedName>
        <fullName evidence="10">ABC transporter permease</fullName>
    </submittedName>
</protein>
<evidence type="ECO:0000259" key="9">
    <source>
        <dbReference type="Pfam" id="PF12704"/>
    </source>
</evidence>
<accession>A0A432XS23</accession>
<keyword evidence="11" id="KW-1185">Reference proteome</keyword>
<dbReference type="OrthoDB" id="9784014at2"/>
<feature type="compositionally biased region" description="Basic and acidic residues" evidence="6">
    <location>
        <begin position="217"/>
        <end position="240"/>
    </location>
</feature>
<dbReference type="PANTHER" id="PTHR43738">
    <property type="entry name" value="ABC TRANSPORTER, MEMBRANE PROTEIN"/>
    <property type="match status" value="1"/>
</dbReference>
<dbReference type="InterPro" id="IPR051125">
    <property type="entry name" value="ABC-4/HrtB_transporter"/>
</dbReference>